<feature type="region of interest" description="Disordered" evidence="4">
    <location>
        <begin position="1"/>
        <end position="344"/>
    </location>
</feature>
<evidence type="ECO:0000256" key="2">
    <source>
        <dbReference type="ARBA" id="ARBA00022741"/>
    </source>
</evidence>
<organism evidence="7 8">
    <name type="scientific">Tetradesmus obliquus</name>
    <name type="common">Green alga</name>
    <name type="synonym">Acutodesmus obliquus</name>
    <dbReference type="NCBI Taxonomy" id="3088"/>
    <lineage>
        <taxon>Eukaryota</taxon>
        <taxon>Viridiplantae</taxon>
        <taxon>Chlorophyta</taxon>
        <taxon>core chlorophytes</taxon>
        <taxon>Chlorophyceae</taxon>
        <taxon>CS clade</taxon>
        <taxon>Sphaeropleales</taxon>
        <taxon>Scenedesmaceae</taxon>
        <taxon>Tetradesmus</taxon>
    </lineage>
</organism>
<keyword evidence="5" id="KW-1133">Transmembrane helix</keyword>
<feature type="compositionally biased region" description="Low complexity" evidence="4">
    <location>
        <begin position="16"/>
        <end position="28"/>
    </location>
</feature>
<feature type="compositionally biased region" description="Low complexity" evidence="4">
    <location>
        <begin position="64"/>
        <end position="75"/>
    </location>
</feature>
<dbReference type="AlphaFoldDB" id="A0A383WE05"/>
<keyword evidence="8" id="KW-1185">Reference proteome</keyword>
<dbReference type="EMBL" id="FNXT01001231">
    <property type="protein sequence ID" value="SZX75402.1"/>
    <property type="molecule type" value="Genomic_DNA"/>
</dbReference>
<sequence length="983" mass="99793">MPDEPKAPAGSSGLHASAAPYVPAAAPAGKPNEGKAAGDAAPTSSSTAATATALNGNTPQPANSSSSSASQPAAAGGKGAGGQKGSKAAAKQQQQQQTPTSKLAAAASAVPFVPGSGGKPGNGPGQAAGKEAKQQQGKQGGKAGKQGKQQGGGQQNKQQQQQQQQQQDQKGVDQKGADQKEKDVKDKEPKAPASAGKMSAAAAAFVPKSAPGTPAAGSSGGGSSSSSSAQQPRGTPQASSSSSGTVATPSAAARLKSPLKGSNSAATAAASSSSTPAAAAATASPARPGPAAGGRGGRAARNDSSRGSSSNLGLNNSSSAASGGGAGGGGPSSSSSAMGGGAAAAGMYGGSRAVPASLSGLGGAGGGPKRALLAQFQGNYQYGAAGMAGGHFGAYGHAAHHHAHHHHHAAPGKQLLSAQFMSEGLRQQLQQANYLTQLQYTPSGDEPPLPDKIAHYHTLYPLEDLSSSELSAAWGVRCSALKGLSARDGRAYVLRVVCGKQVIPSLEMLSVVIPSLEKLSVVRSAVDMWACLAGHPGLLLLYIYVLLLLLLLLAGHPLPRDAERRVQRSGHVGLQYNTLPLLLLLLPGHPRVEMLSVVCSAVDIQVIPSLEMLSVVRSAVDMWACLAGHPGLLVPLEGLVASELDGSPSLVVVHSYVPGAVTLAQAHLQPTQTASGQLVRNTPNEELLWSYTVQLAAILRAAHATGLALRPAALSATKVLLTPVGRLKVCGLGVAEALTGEVVPGNSEDLLALQRDDVVAMGQLLLQLACAVGSLPAPNLDFAAAHYSAEFVRLLVLLLGVADGGGFSWRAVSALLGERLMLEVDALAMFNEQLLEDLSHEMENGRLFRLASKLSFVTDRPAEAPGGHGAAAQHAAAYADSGDKYLLGLFRDFVFHQGELEAGRVLDWGHVVEALNKLDAGVSEQVLLQSRDERSLLVVSYADVKRCIEAAIAELRTSGRPQGAGHMMRGAAPPGVGHMFGGR</sequence>
<keyword evidence="3" id="KW-0067">ATP-binding</keyword>
<feature type="compositionally biased region" description="Low complexity" evidence="4">
    <location>
        <begin position="127"/>
        <end position="137"/>
    </location>
</feature>
<dbReference type="STRING" id="3088.A0A383WE05"/>
<evidence type="ECO:0000313" key="8">
    <source>
        <dbReference type="Proteomes" id="UP000256970"/>
    </source>
</evidence>
<dbReference type="PANTHER" id="PTHR12272">
    <property type="entry name" value="DEADENYLATION COMPLEX SUBUNIT PAN3"/>
    <property type="match status" value="1"/>
</dbReference>
<feature type="compositionally biased region" description="Gly residues" evidence="4">
    <location>
        <begin position="322"/>
        <end position="331"/>
    </location>
</feature>
<accession>A0A383WE05</accession>
<proteinExistence type="predicted"/>
<evidence type="ECO:0000256" key="4">
    <source>
        <dbReference type="SAM" id="MobiDB-lite"/>
    </source>
</evidence>
<gene>
    <name evidence="7" type="ORF">BQ4739_LOCUS15673</name>
</gene>
<dbReference type="PANTHER" id="PTHR12272:SF11">
    <property type="entry name" value="PAN2-PAN3 DEADENYLATION COMPLEX SUBUNIT PAN3"/>
    <property type="match status" value="1"/>
</dbReference>
<evidence type="ECO:0000256" key="3">
    <source>
        <dbReference type="ARBA" id="ARBA00022840"/>
    </source>
</evidence>
<name>A0A383WE05_TETOB</name>
<feature type="compositionally biased region" description="Low complexity" evidence="4">
    <location>
        <begin position="155"/>
        <end position="169"/>
    </location>
</feature>
<dbReference type="GO" id="GO:0005524">
    <property type="term" value="F:ATP binding"/>
    <property type="evidence" value="ECO:0007669"/>
    <property type="project" value="UniProtKB-KW"/>
</dbReference>
<dbReference type="Gene3D" id="1.10.510.10">
    <property type="entry name" value="Transferase(Phosphotransferase) domain 1"/>
    <property type="match status" value="2"/>
</dbReference>
<feature type="compositionally biased region" description="Low complexity" evidence="4">
    <location>
        <begin position="191"/>
        <end position="217"/>
    </location>
</feature>
<comment type="subcellular location">
    <subcellularLocation>
        <location evidence="1">Cytoplasm</location>
    </subcellularLocation>
</comment>
<feature type="compositionally biased region" description="Gly residues" evidence="4">
    <location>
        <begin position="138"/>
        <end position="154"/>
    </location>
</feature>
<dbReference type="GO" id="GO:0008143">
    <property type="term" value="F:poly(A) binding"/>
    <property type="evidence" value="ECO:0007669"/>
    <property type="project" value="TreeGrafter"/>
</dbReference>
<keyword evidence="5" id="KW-0812">Transmembrane</keyword>
<feature type="compositionally biased region" description="Low complexity" evidence="4">
    <location>
        <begin position="37"/>
        <end position="53"/>
    </location>
</feature>
<dbReference type="GO" id="GO:0000932">
    <property type="term" value="C:P-body"/>
    <property type="evidence" value="ECO:0007669"/>
    <property type="project" value="TreeGrafter"/>
</dbReference>
<feature type="compositionally biased region" description="Low complexity" evidence="4">
    <location>
        <begin position="305"/>
        <end position="321"/>
    </location>
</feature>
<dbReference type="InterPro" id="IPR041332">
    <property type="entry name" value="Pan3_CK"/>
</dbReference>
<feature type="compositionally biased region" description="Low complexity" evidence="4">
    <location>
        <begin position="85"/>
        <end position="102"/>
    </location>
</feature>
<dbReference type="GO" id="GO:0031251">
    <property type="term" value="C:PAN complex"/>
    <property type="evidence" value="ECO:0007669"/>
    <property type="project" value="InterPro"/>
</dbReference>
<evidence type="ECO:0000259" key="6">
    <source>
        <dbReference type="Pfam" id="PF18101"/>
    </source>
</evidence>
<dbReference type="Proteomes" id="UP000256970">
    <property type="component" value="Unassembled WGS sequence"/>
</dbReference>
<reference evidence="7 8" key="1">
    <citation type="submission" date="2016-10" db="EMBL/GenBank/DDBJ databases">
        <authorList>
            <person name="Cai Z."/>
        </authorList>
    </citation>
    <scope>NUCLEOTIDE SEQUENCE [LARGE SCALE GENOMIC DNA]</scope>
</reference>
<keyword evidence="5" id="KW-0472">Membrane</keyword>
<dbReference type="Pfam" id="PF18101">
    <property type="entry name" value="Pan3_CK"/>
    <property type="match status" value="1"/>
</dbReference>
<protein>
    <recommendedName>
        <fullName evidence="6">Pan3 C-terminal knob domain-containing protein</fullName>
    </recommendedName>
</protein>
<dbReference type="Gene3D" id="1.10.287.3700">
    <property type="match status" value="1"/>
</dbReference>
<evidence type="ECO:0000256" key="5">
    <source>
        <dbReference type="SAM" id="Phobius"/>
    </source>
</evidence>
<dbReference type="Gene3D" id="1.20.5.5160">
    <property type="match status" value="1"/>
</dbReference>
<feature type="compositionally biased region" description="Basic and acidic residues" evidence="4">
    <location>
        <begin position="170"/>
        <end position="190"/>
    </location>
</feature>
<evidence type="ECO:0000313" key="7">
    <source>
        <dbReference type="EMBL" id="SZX75402.1"/>
    </source>
</evidence>
<feature type="domain" description="Pan3 C-terminal knob" evidence="6">
    <location>
        <begin position="813"/>
        <end position="955"/>
    </location>
</feature>
<dbReference type="GO" id="GO:0000289">
    <property type="term" value="P:nuclear-transcribed mRNA poly(A) tail shortening"/>
    <property type="evidence" value="ECO:0007669"/>
    <property type="project" value="InterPro"/>
</dbReference>
<dbReference type="InterPro" id="IPR030844">
    <property type="entry name" value="PAN3"/>
</dbReference>
<feature type="compositionally biased region" description="Gly residues" evidence="4">
    <location>
        <begin position="115"/>
        <end position="126"/>
    </location>
</feature>
<feature type="compositionally biased region" description="Low complexity" evidence="4">
    <location>
        <begin position="261"/>
        <end position="290"/>
    </location>
</feature>
<evidence type="ECO:0000256" key="1">
    <source>
        <dbReference type="ARBA" id="ARBA00004496"/>
    </source>
</evidence>
<feature type="transmembrane region" description="Helical" evidence="5">
    <location>
        <begin position="539"/>
        <end position="558"/>
    </location>
</feature>
<feature type="compositionally biased region" description="Polar residues" evidence="4">
    <location>
        <begin position="54"/>
        <end position="63"/>
    </location>
</feature>
<feature type="compositionally biased region" description="Low complexity" evidence="4">
    <location>
        <begin position="238"/>
        <end position="253"/>
    </location>
</feature>
<keyword evidence="2" id="KW-0547">Nucleotide-binding</keyword>